<evidence type="ECO:0000259" key="5">
    <source>
        <dbReference type="PROSITE" id="PS51296"/>
    </source>
</evidence>
<dbReference type="EMBL" id="FOIC01000009">
    <property type="protein sequence ID" value="SET60343.1"/>
    <property type="molecule type" value="Genomic_DNA"/>
</dbReference>
<protein>
    <submittedName>
        <fullName evidence="6">Ferredoxin subunit of nitrite reductase or a ring-hydroxylating dioxygenase</fullName>
    </submittedName>
</protein>
<dbReference type="SUPFAM" id="SSF50022">
    <property type="entry name" value="ISP domain"/>
    <property type="match status" value="1"/>
</dbReference>
<dbReference type="EMBL" id="FMZP01000007">
    <property type="protein sequence ID" value="SDC77332.1"/>
    <property type="molecule type" value="Genomic_DNA"/>
</dbReference>
<keyword evidence="6" id="KW-0223">Dioxygenase</keyword>
<dbReference type="STRING" id="392421.SAMN04488694_10940"/>
<evidence type="ECO:0000313" key="6">
    <source>
        <dbReference type="EMBL" id="SDC77332.1"/>
    </source>
</evidence>
<evidence type="ECO:0000256" key="4">
    <source>
        <dbReference type="ARBA" id="ARBA00023014"/>
    </source>
</evidence>
<sequence>MDTGRITALSDVPGDSTVCFRVADESDEIREAILVRNEGVATDGGDTTAAVEDAVSCWLNYCQHLTHIKLDKGSGAPMRDGELICANHGAYFEADSGRCTFGPCEGAYLTDLEVTVEDGDVYLTDDDYAFVGLGPVETDDCDRASSSNVEF</sequence>
<dbReference type="GO" id="GO:0051213">
    <property type="term" value="F:dioxygenase activity"/>
    <property type="evidence" value="ECO:0007669"/>
    <property type="project" value="UniProtKB-KW"/>
</dbReference>
<keyword evidence="6" id="KW-0560">Oxidoreductase</keyword>
<dbReference type="Proteomes" id="UP000199320">
    <property type="component" value="Unassembled WGS sequence"/>
</dbReference>
<dbReference type="InterPro" id="IPR036922">
    <property type="entry name" value="Rieske_2Fe-2S_sf"/>
</dbReference>
<keyword evidence="4" id="KW-0411">Iron-sulfur</keyword>
<dbReference type="OrthoDB" id="250454at2157"/>
<dbReference type="InterPro" id="IPR017941">
    <property type="entry name" value="Rieske_2Fe-2S"/>
</dbReference>
<dbReference type="PROSITE" id="PS51296">
    <property type="entry name" value="RIESKE"/>
    <property type="match status" value="1"/>
</dbReference>
<accession>A0A1G6PAS1</accession>
<dbReference type="GO" id="GO:0051537">
    <property type="term" value="F:2 iron, 2 sulfur cluster binding"/>
    <property type="evidence" value="ECO:0007669"/>
    <property type="project" value="UniProtKB-KW"/>
</dbReference>
<dbReference type="Proteomes" id="UP000324021">
    <property type="component" value="Unassembled WGS sequence"/>
</dbReference>
<dbReference type="PANTHER" id="PTHR40261:SF1">
    <property type="entry name" value="RIESKE DOMAIN-CONTAINING PROTEIN"/>
    <property type="match status" value="1"/>
</dbReference>
<dbReference type="GO" id="GO:0046872">
    <property type="term" value="F:metal ion binding"/>
    <property type="evidence" value="ECO:0007669"/>
    <property type="project" value="UniProtKB-KW"/>
</dbReference>
<dbReference type="AlphaFoldDB" id="A0A1G6PAS1"/>
<evidence type="ECO:0000313" key="8">
    <source>
        <dbReference type="Proteomes" id="UP000199320"/>
    </source>
</evidence>
<keyword evidence="8" id="KW-1185">Reference proteome</keyword>
<keyword evidence="2" id="KW-0479">Metal-binding</keyword>
<evidence type="ECO:0000256" key="3">
    <source>
        <dbReference type="ARBA" id="ARBA00023004"/>
    </source>
</evidence>
<evidence type="ECO:0000313" key="9">
    <source>
        <dbReference type="Proteomes" id="UP000324021"/>
    </source>
</evidence>
<gene>
    <name evidence="7" type="ORF">SAMN04488694_10940</name>
    <name evidence="6" type="ORF">SAMN05192552_100767</name>
</gene>
<reference evidence="8 9" key="2">
    <citation type="submission" date="2016-10" db="EMBL/GenBank/DDBJ databases">
        <authorList>
            <person name="Varghese N."/>
            <person name="Submissions S."/>
        </authorList>
    </citation>
    <scope>NUCLEOTIDE SEQUENCE [LARGE SCALE GENOMIC DNA]</scope>
    <source>
        <strain evidence="6 9">CDM_1</strain>
        <strain evidence="8">CDM_6</strain>
    </source>
</reference>
<dbReference type="PANTHER" id="PTHR40261">
    <property type="match status" value="1"/>
</dbReference>
<keyword evidence="1" id="KW-0001">2Fe-2S</keyword>
<dbReference type="RefSeq" id="WP_092932742.1">
    <property type="nucleotide sequence ID" value="NZ_FMZP01000007.1"/>
</dbReference>
<evidence type="ECO:0000256" key="2">
    <source>
        <dbReference type="ARBA" id="ARBA00022723"/>
    </source>
</evidence>
<evidence type="ECO:0000256" key="1">
    <source>
        <dbReference type="ARBA" id="ARBA00022714"/>
    </source>
</evidence>
<feature type="domain" description="Rieske" evidence="5">
    <location>
        <begin position="26"/>
        <end position="123"/>
    </location>
</feature>
<name>A0A1G6PAS1_9EURY</name>
<dbReference type="Pfam" id="PF00355">
    <property type="entry name" value="Rieske"/>
    <property type="match status" value="1"/>
</dbReference>
<dbReference type="Gene3D" id="2.102.10.10">
    <property type="entry name" value="Rieske [2Fe-2S] iron-sulphur domain"/>
    <property type="match status" value="1"/>
</dbReference>
<reference evidence="7" key="1">
    <citation type="submission" date="2016-10" db="EMBL/GenBank/DDBJ databases">
        <authorList>
            <person name="de Groot N.N."/>
        </authorList>
    </citation>
    <scope>NUCLEOTIDE SEQUENCE [LARGE SCALE GENOMIC DNA]</scope>
    <source>
        <strain evidence="7">CDM_6</strain>
    </source>
</reference>
<proteinExistence type="predicted"/>
<keyword evidence="3" id="KW-0408">Iron</keyword>
<evidence type="ECO:0000313" key="7">
    <source>
        <dbReference type="EMBL" id="SET60343.1"/>
    </source>
</evidence>
<organism evidence="6 9">
    <name type="scientific">Natrinema hispanicum</name>
    <dbReference type="NCBI Taxonomy" id="392421"/>
    <lineage>
        <taxon>Archaea</taxon>
        <taxon>Methanobacteriati</taxon>
        <taxon>Methanobacteriota</taxon>
        <taxon>Stenosarchaea group</taxon>
        <taxon>Halobacteria</taxon>
        <taxon>Halobacteriales</taxon>
        <taxon>Natrialbaceae</taxon>
        <taxon>Natrinema</taxon>
    </lineage>
</organism>